<evidence type="ECO:0000256" key="1">
    <source>
        <dbReference type="SAM" id="Phobius"/>
    </source>
</evidence>
<proteinExistence type="predicted"/>
<keyword evidence="1" id="KW-0472">Membrane</keyword>
<dbReference type="EMBL" id="CP006569">
    <property type="protein sequence ID" value="AHF75727.1"/>
    <property type="molecule type" value="Genomic_DNA"/>
</dbReference>
<reference evidence="2 3" key="1">
    <citation type="journal article" date="2014" name="Genome Biol. Evol.">
        <title>Genome degeneration and adaptation in a nascent stage of symbiosis.</title>
        <authorList>
            <person name="Oakeson K.F."/>
            <person name="Gil R."/>
            <person name="Clayton A.L."/>
            <person name="Dunn D.M."/>
            <person name="von Niederhausern A.C."/>
            <person name="Hamil C."/>
            <person name="Aoyagi A."/>
            <person name="Duval B."/>
            <person name="Baca A."/>
            <person name="Silva F.J."/>
            <person name="Vallier A."/>
            <person name="Jackson D.G."/>
            <person name="Latorre A."/>
            <person name="Weiss R.B."/>
            <person name="Heddi A."/>
            <person name="Moya A."/>
            <person name="Dale C."/>
        </authorList>
    </citation>
    <scope>NUCLEOTIDE SEQUENCE [LARGE SCALE GENOMIC DNA]</scope>
    <source>
        <strain evidence="2 3">HS1</strain>
    </source>
</reference>
<organism evidence="2 3">
    <name type="scientific">Sodalis praecaptivus</name>
    <dbReference type="NCBI Taxonomy" id="1239307"/>
    <lineage>
        <taxon>Bacteria</taxon>
        <taxon>Pseudomonadati</taxon>
        <taxon>Pseudomonadota</taxon>
        <taxon>Gammaproteobacteria</taxon>
        <taxon>Enterobacterales</taxon>
        <taxon>Bruguierivoracaceae</taxon>
        <taxon>Sodalis</taxon>
    </lineage>
</organism>
<gene>
    <name evidence="2" type="ORF">Sant_0631</name>
</gene>
<feature type="transmembrane region" description="Helical" evidence="1">
    <location>
        <begin position="137"/>
        <end position="166"/>
    </location>
</feature>
<sequence length="219" mass="23515">MALSTVAACDPAREATWPAESSCRLADGTAPRHRTRSAEGGGTPCRRAYLRVVLRRSDLARRRLTSCSLSLMPHCCLRGQRASGVCLKMHSCGRLAAICSRQTGCFWLPAGYPSQDGLFWAGAIGFWRRRRHSRFNLVAVIAMAAVIAVAIIAAIAAFAAAIVVAVSDRYHGKIVYLAPHGPMVKIALLFALIRAMGQGALSISCASSIISLEILNRHA</sequence>
<dbReference type="KEGG" id="sod:Sant_0631"/>
<dbReference type="HOGENOM" id="CLU_1260749_0_0_6"/>
<keyword evidence="1" id="KW-1133">Transmembrane helix</keyword>
<evidence type="ECO:0000313" key="2">
    <source>
        <dbReference type="EMBL" id="AHF75727.1"/>
    </source>
</evidence>
<keyword evidence="1" id="KW-0812">Transmembrane</keyword>
<protein>
    <submittedName>
        <fullName evidence="2">Uncharacterized protein</fullName>
    </submittedName>
</protein>
<dbReference type="Proteomes" id="UP000019028">
    <property type="component" value="Chromosome"/>
</dbReference>
<keyword evidence="3" id="KW-1185">Reference proteome</keyword>
<dbReference type="AlphaFoldDB" id="W0HT75"/>
<accession>W0HT75</accession>
<evidence type="ECO:0000313" key="3">
    <source>
        <dbReference type="Proteomes" id="UP000019028"/>
    </source>
</evidence>
<name>W0HT75_9GAMM</name>